<keyword evidence="7" id="KW-0812">Transmembrane</keyword>
<reference evidence="9 10" key="1">
    <citation type="submission" date="2020-08" db="EMBL/GenBank/DDBJ databases">
        <title>Genome public.</title>
        <authorList>
            <person name="Liu C."/>
            <person name="Sun Q."/>
        </authorList>
    </citation>
    <scope>NUCLEOTIDE SEQUENCE [LARGE SCALE GENOMIC DNA]</scope>
    <source>
        <strain evidence="9 10">NSJ-46</strain>
    </source>
</reference>
<evidence type="ECO:0000313" key="9">
    <source>
        <dbReference type="EMBL" id="MBC8571532.1"/>
    </source>
</evidence>
<feature type="domain" description="PDZ" evidence="8">
    <location>
        <begin position="126"/>
        <end position="196"/>
    </location>
</feature>
<organism evidence="9 10">
    <name type="scientific">Jingyaoa shaoxingensis</name>
    <dbReference type="NCBI Taxonomy" id="2763671"/>
    <lineage>
        <taxon>Bacteria</taxon>
        <taxon>Bacillati</taxon>
        <taxon>Bacillota</taxon>
        <taxon>Clostridia</taxon>
        <taxon>Lachnospirales</taxon>
        <taxon>Lachnospiraceae</taxon>
        <taxon>Jingyaoa</taxon>
    </lineage>
</organism>
<evidence type="ECO:0000256" key="2">
    <source>
        <dbReference type="ARBA" id="ARBA00022670"/>
    </source>
</evidence>
<dbReference type="InterPro" id="IPR041489">
    <property type="entry name" value="PDZ_6"/>
</dbReference>
<evidence type="ECO:0000313" key="10">
    <source>
        <dbReference type="Proteomes" id="UP000657421"/>
    </source>
</evidence>
<protein>
    <submittedName>
        <fullName evidence="9">S41 family peptidase</fullName>
    </submittedName>
</protein>
<dbReference type="PANTHER" id="PTHR32060">
    <property type="entry name" value="TAIL-SPECIFIC PROTEASE"/>
    <property type="match status" value="1"/>
</dbReference>
<dbReference type="Gene3D" id="2.30.42.10">
    <property type="match status" value="1"/>
</dbReference>
<dbReference type="SUPFAM" id="SSF50156">
    <property type="entry name" value="PDZ domain-like"/>
    <property type="match status" value="1"/>
</dbReference>
<keyword evidence="10" id="KW-1185">Reference proteome</keyword>
<dbReference type="InterPro" id="IPR001478">
    <property type="entry name" value="PDZ"/>
</dbReference>
<comment type="caution">
    <text evidence="9">The sequence shown here is derived from an EMBL/GenBank/DDBJ whole genome shotgun (WGS) entry which is preliminary data.</text>
</comment>
<dbReference type="Gene3D" id="3.30.750.44">
    <property type="match status" value="1"/>
</dbReference>
<evidence type="ECO:0000256" key="5">
    <source>
        <dbReference type="RuleBase" id="RU004404"/>
    </source>
</evidence>
<dbReference type="RefSeq" id="WP_249306344.1">
    <property type="nucleotide sequence ID" value="NZ_JACRSZ010000001.1"/>
</dbReference>
<dbReference type="Pfam" id="PF22694">
    <property type="entry name" value="CtpB_N-like"/>
    <property type="match status" value="1"/>
</dbReference>
<dbReference type="InterPro" id="IPR036034">
    <property type="entry name" value="PDZ_sf"/>
</dbReference>
<evidence type="ECO:0000256" key="3">
    <source>
        <dbReference type="ARBA" id="ARBA00022801"/>
    </source>
</evidence>
<dbReference type="SMART" id="SM00228">
    <property type="entry name" value="PDZ"/>
    <property type="match status" value="1"/>
</dbReference>
<evidence type="ECO:0000256" key="4">
    <source>
        <dbReference type="ARBA" id="ARBA00022825"/>
    </source>
</evidence>
<accession>A0ABR7N547</accession>
<comment type="similarity">
    <text evidence="1 5">Belongs to the peptidase S41A family.</text>
</comment>
<keyword evidence="4 5" id="KW-0720">Serine protease</keyword>
<name>A0ABR7N547_9FIRM</name>
<keyword evidence="7" id="KW-1133">Transmembrane helix</keyword>
<evidence type="ECO:0000256" key="7">
    <source>
        <dbReference type="SAM" id="Phobius"/>
    </source>
</evidence>
<dbReference type="Pfam" id="PF03572">
    <property type="entry name" value="Peptidase_S41"/>
    <property type="match status" value="1"/>
</dbReference>
<dbReference type="InterPro" id="IPR055210">
    <property type="entry name" value="CtpA/B_N"/>
</dbReference>
<dbReference type="CDD" id="cd06782">
    <property type="entry name" value="cpPDZ_CPP-like"/>
    <property type="match status" value="1"/>
</dbReference>
<dbReference type="InterPro" id="IPR029045">
    <property type="entry name" value="ClpP/crotonase-like_dom_sf"/>
</dbReference>
<dbReference type="InterPro" id="IPR004447">
    <property type="entry name" value="Peptidase_S41A"/>
</dbReference>
<gene>
    <name evidence="9" type="ORF">H8716_00270</name>
</gene>
<dbReference type="Pfam" id="PF17820">
    <property type="entry name" value="PDZ_6"/>
    <property type="match status" value="1"/>
</dbReference>
<dbReference type="InterPro" id="IPR005151">
    <property type="entry name" value="Tail-specific_protease"/>
</dbReference>
<keyword evidence="7" id="KW-0472">Membrane</keyword>
<sequence>MEQEQNENEKQIQNQEDGQNHESESENFIKGLFCGILLVLICAAGTLFYARWKIAKIQSGTTAGVTSEKLDLDLSQVKRKTGEIEALINAYYLDEIDAQQIEDTLYTGMVAGLDDPYSVYYTQEQLESMEEATSGEYSGIGATLSQDPDTKEISVVSCFEGTPAEEAGLLPGDVITGWNGNPVSDMELSELVSKIKTDPDEHLTLSIERDGEELEVKLTRRAVEVPTVEYEMLEDQIGYIRLLEFDEVTAQQFEEAMSDLESQGMEKLIIDVRNNPGGVLQTVCDMLDQFLPEGLIVYTEDKNGKRTEYTSDEEHQFTKPLAVLVNGNSASASEIFAGAIQDYGIGTIVGTTTFGKGIVQKIFYLSDGTGLKLTMAKYYTPKGHDIHKKGIQPDVEVELDEDLQNQSSISHEEDNQLKKAISVLQE</sequence>
<dbReference type="PROSITE" id="PS50106">
    <property type="entry name" value="PDZ"/>
    <property type="match status" value="1"/>
</dbReference>
<dbReference type="EMBL" id="JACRSZ010000001">
    <property type="protein sequence ID" value="MBC8571532.1"/>
    <property type="molecule type" value="Genomic_DNA"/>
</dbReference>
<evidence type="ECO:0000259" key="8">
    <source>
        <dbReference type="PROSITE" id="PS50106"/>
    </source>
</evidence>
<evidence type="ECO:0000256" key="6">
    <source>
        <dbReference type="SAM" id="MobiDB-lite"/>
    </source>
</evidence>
<feature type="transmembrane region" description="Helical" evidence="7">
    <location>
        <begin position="28"/>
        <end position="50"/>
    </location>
</feature>
<feature type="region of interest" description="Disordered" evidence="6">
    <location>
        <begin position="1"/>
        <end position="21"/>
    </location>
</feature>
<keyword evidence="3 5" id="KW-0378">Hydrolase</keyword>
<dbReference type="SMART" id="SM00245">
    <property type="entry name" value="TSPc"/>
    <property type="match status" value="1"/>
</dbReference>
<proteinExistence type="inferred from homology"/>
<evidence type="ECO:0000256" key="1">
    <source>
        <dbReference type="ARBA" id="ARBA00009179"/>
    </source>
</evidence>
<dbReference type="SUPFAM" id="SSF52096">
    <property type="entry name" value="ClpP/crotonase"/>
    <property type="match status" value="1"/>
</dbReference>
<dbReference type="Gene3D" id="3.90.226.10">
    <property type="entry name" value="2-enoyl-CoA Hydratase, Chain A, domain 1"/>
    <property type="match status" value="1"/>
</dbReference>
<dbReference type="CDD" id="cd07560">
    <property type="entry name" value="Peptidase_S41_CPP"/>
    <property type="match status" value="1"/>
</dbReference>
<keyword evidence="2 5" id="KW-0645">Protease</keyword>
<dbReference type="NCBIfam" id="TIGR00225">
    <property type="entry name" value="prc"/>
    <property type="match status" value="1"/>
</dbReference>
<dbReference type="PANTHER" id="PTHR32060:SF30">
    <property type="entry name" value="CARBOXY-TERMINAL PROCESSING PROTEASE CTPA"/>
    <property type="match status" value="1"/>
</dbReference>
<dbReference type="Proteomes" id="UP000657421">
    <property type="component" value="Unassembled WGS sequence"/>
</dbReference>